<dbReference type="Gene3D" id="2.130.10.10">
    <property type="entry name" value="YVTN repeat-like/Quinoprotein amine dehydrogenase"/>
    <property type="match status" value="1"/>
</dbReference>
<keyword evidence="2" id="KW-0677">Repeat</keyword>
<keyword evidence="3 4" id="KW-0040">ANK repeat</keyword>
<accession>A0A5N7API8</accession>
<dbReference type="InterPro" id="IPR036322">
    <property type="entry name" value="WD40_repeat_dom_sf"/>
</dbReference>
<dbReference type="PROSITE" id="PS50297">
    <property type="entry name" value="ANK_REP_REGION"/>
    <property type="match status" value="3"/>
</dbReference>
<feature type="repeat" description="WD" evidence="5">
    <location>
        <begin position="477"/>
        <end position="518"/>
    </location>
</feature>
<dbReference type="SUPFAM" id="SSF48403">
    <property type="entry name" value="Ankyrin repeat"/>
    <property type="match status" value="1"/>
</dbReference>
<evidence type="ECO:0000256" key="5">
    <source>
        <dbReference type="PROSITE-ProRule" id="PRU00221"/>
    </source>
</evidence>
<keyword evidence="1 5" id="KW-0853">WD repeat</keyword>
<dbReference type="EMBL" id="ML736410">
    <property type="protein sequence ID" value="KAE8371623.1"/>
    <property type="molecule type" value="Genomic_DNA"/>
</dbReference>
<organism evidence="6 7">
    <name type="scientific">Aspergillus bertholletiae</name>
    <dbReference type="NCBI Taxonomy" id="1226010"/>
    <lineage>
        <taxon>Eukaryota</taxon>
        <taxon>Fungi</taxon>
        <taxon>Dikarya</taxon>
        <taxon>Ascomycota</taxon>
        <taxon>Pezizomycotina</taxon>
        <taxon>Eurotiomycetes</taxon>
        <taxon>Eurotiomycetidae</taxon>
        <taxon>Eurotiales</taxon>
        <taxon>Aspergillaceae</taxon>
        <taxon>Aspergillus</taxon>
        <taxon>Aspergillus subgen. Circumdati</taxon>
    </lineage>
</organism>
<dbReference type="Pfam" id="PF00400">
    <property type="entry name" value="WD40"/>
    <property type="match status" value="2"/>
</dbReference>
<name>A0A5N7API8_9EURO</name>
<dbReference type="PANTHER" id="PTHR24198">
    <property type="entry name" value="ANKYRIN REPEAT AND PROTEIN KINASE DOMAIN-CONTAINING PROTEIN"/>
    <property type="match status" value="1"/>
</dbReference>
<sequence>MVTTYFGLTPVVKYWLKNARIGLNAKDNVYGRSALSWAAGNGHTTIVKLLTERSWKKFLQKRAFVDSVDKHNRTPLSWVMLNGYEETARALLRAGADIDLADDIGGTPLYYAISNGHHELLKHLAKQGTQMQSRGDIQKKLLLSAVKAGHEPVVSMLLEQGVDVEFKDKEHGRTLLSWASGNGHTAVVKALLNKGANGEIKDSQYGRTPISWAAENTHEAALGLLLEKVGPELKVHVQDFQNVVGAITILQAPADIVVLASILGLNMPKDPDPLIQFLDSHFKNSLLNTTTTLRAKKYEMHRKIATQCLRVMNNSLKENICDLLSLATECKDIKDQVINQCLPKDLQYSCRHWAYHLEQSNEPMSDLKLSEFLNDAQRFIRRSMVCSAPLQLYYSGIAFAAGESIIRRNFRDKPLRMMATLPITRKSWGTQLHTLESGSYWVQSVTFSPDGQILASGSDDYTIRLWDVKSGHHLHTLEGHSYWVQSVTFSPDGQILASGSFNHTIQLWNAKTGALQKILYAKTAVSSIRFSTDGLYLNNNSDRFEFFPFESSRQQIPDESCPQVSLAQDWVALEGVKALWLPPEYCKPYCSAIKDRALALGYRDCRVYILNFRKIHWPKC</sequence>
<feature type="repeat" description="ANK" evidence="4">
    <location>
        <begin position="142"/>
        <end position="169"/>
    </location>
</feature>
<dbReference type="SMART" id="SM00320">
    <property type="entry name" value="WD40"/>
    <property type="match status" value="2"/>
</dbReference>
<dbReference type="SUPFAM" id="SSF50978">
    <property type="entry name" value="WD40 repeat-like"/>
    <property type="match status" value="1"/>
</dbReference>
<proteinExistence type="predicted"/>
<protein>
    <submittedName>
        <fullName evidence="6">Ankyrin repeat-containing domain protein</fullName>
    </submittedName>
</protein>
<dbReference type="PRINTS" id="PR01415">
    <property type="entry name" value="ANKYRIN"/>
</dbReference>
<dbReference type="Proteomes" id="UP000326198">
    <property type="component" value="Unassembled WGS sequence"/>
</dbReference>
<feature type="repeat" description="ANK" evidence="4">
    <location>
        <begin position="104"/>
        <end position="136"/>
    </location>
</feature>
<evidence type="ECO:0000256" key="1">
    <source>
        <dbReference type="ARBA" id="ARBA00022574"/>
    </source>
</evidence>
<dbReference type="PROSITE" id="PS00678">
    <property type="entry name" value="WD_REPEATS_1"/>
    <property type="match status" value="2"/>
</dbReference>
<dbReference type="Pfam" id="PF12796">
    <property type="entry name" value="Ank_2"/>
    <property type="match status" value="2"/>
</dbReference>
<evidence type="ECO:0000256" key="4">
    <source>
        <dbReference type="PROSITE-ProRule" id="PRU00023"/>
    </source>
</evidence>
<evidence type="ECO:0000256" key="3">
    <source>
        <dbReference type="ARBA" id="ARBA00023043"/>
    </source>
</evidence>
<dbReference type="InterPro" id="IPR036770">
    <property type="entry name" value="Ankyrin_rpt-contain_sf"/>
</dbReference>
<dbReference type="InterPro" id="IPR001680">
    <property type="entry name" value="WD40_rpt"/>
</dbReference>
<feature type="repeat" description="ANK" evidence="4">
    <location>
        <begin position="71"/>
        <end position="103"/>
    </location>
</feature>
<keyword evidence="7" id="KW-1185">Reference proteome</keyword>
<reference evidence="6 7" key="1">
    <citation type="submission" date="2019-04" db="EMBL/GenBank/DDBJ databases">
        <title>Friends and foes A comparative genomics studyof 23 Aspergillus species from section Flavi.</title>
        <authorList>
            <consortium name="DOE Joint Genome Institute"/>
            <person name="Kjaerbolling I."/>
            <person name="Vesth T."/>
            <person name="Frisvad J.C."/>
            <person name="Nybo J.L."/>
            <person name="Theobald S."/>
            <person name="Kildgaard S."/>
            <person name="Isbrandt T."/>
            <person name="Kuo A."/>
            <person name="Sato A."/>
            <person name="Lyhne E.K."/>
            <person name="Kogle M.E."/>
            <person name="Wiebenga A."/>
            <person name="Kun R.S."/>
            <person name="Lubbers R.J."/>
            <person name="Makela M.R."/>
            <person name="Barry K."/>
            <person name="Chovatia M."/>
            <person name="Clum A."/>
            <person name="Daum C."/>
            <person name="Haridas S."/>
            <person name="He G."/>
            <person name="LaButti K."/>
            <person name="Lipzen A."/>
            <person name="Mondo S."/>
            <person name="Riley R."/>
            <person name="Salamov A."/>
            <person name="Simmons B.A."/>
            <person name="Magnuson J.K."/>
            <person name="Henrissat B."/>
            <person name="Mortensen U.H."/>
            <person name="Larsen T.O."/>
            <person name="Devries R.P."/>
            <person name="Grigoriev I.V."/>
            <person name="Machida M."/>
            <person name="Baker S.E."/>
            <person name="Andersen M.R."/>
        </authorList>
    </citation>
    <scope>NUCLEOTIDE SEQUENCE [LARGE SCALE GENOMIC DNA]</scope>
    <source>
        <strain evidence="6 7">IBT 29228</strain>
    </source>
</reference>
<gene>
    <name evidence="6" type="ORF">BDV26DRAFT_298635</name>
</gene>
<evidence type="ECO:0000256" key="2">
    <source>
        <dbReference type="ARBA" id="ARBA00022737"/>
    </source>
</evidence>
<feature type="repeat" description="ANK" evidence="4">
    <location>
        <begin position="171"/>
        <end position="203"/>
    </location>
</feature>
<dbReference type="OrthoDB" id="4772757at2759"/>
<dbReference type="InterPro" id="IPR019775">
    <property type="entry name" value="WD40_repeat_CS"/>
</dbReference>
<evidence type="ECO:0000313" key="7">
    <source>
        <dbReference type="Proteomes" id="UP000326198"/>
    </source>
</evidence>
<evidence type="ECO:0000313" key="6">
    <source>
        <dbReference type="EMBL" id="KAE8371623.1"/>
    </source>
</evidence>
<dbReference type="Gene3D" id="1.25.40.20">
    <property type="entry name" value="Ankyrin repeat-containing domain"/>
    <property type="match status" value="3"/>
</dbReference>
<dbReference type="PANTHER" id="PTHR24198:SF165">
    <property type="entry name" value="ANKYRIN REPEAT-CONTAINING PROTEIN-RELATED"/>
    <property type="match status" value="1"/>
</dbReference>
<feature type="repeat" description="WD" evidence="5">
    <location>
        <begin position="435"/>
        <end position="476"/>
    </location>
</feature>
<dbReference type="SMART" id="SM00248">
    <property type="entry name" value="ANK"/>
    <property type="match status" value="6"/>
</dbReference>
<dbReference type="PROSITE" id="PS50294">
    <property type="entry name" value="WD_REPEATS_REGION"/>
    <property type="match status" value="2"/>
</dbReference>
<dbReference type="InterPro" id="IPR015943">
    <property type="entry name" value="WD40/YVTN_repeat-like_dom_sf"/>
</dbReference>
<dbReference type="InterPro" id="IPR002110">
    <property type="entry name" value="Ankyrin_rpt"/>
</dbReference>
<dbReference type="PROSITE" id="PS50082">
    <property type="entry name" value="WD_REPEATS_2"/>
    <property type="match status" value="2"/>
</dbReference>
<dbReference type="AlphaFoldDB" id="A0A5N7API8"/>
<dbReference type="PROSITE" id="PS50088">
    <property type="entry name" value="ANK_REPEAT"/>
    <property type="match status" value="4"/>
</dbReference>